<organism evidence="2 3">
    <name type="scientific">Pseudomarimonas arenosa</name>
    <dbReference type="NCBI Taxonomy" id="2774145"/>
    <lineage>
        <taxon>Bacteria</taxon>
        <taxon>Pseudomonadati</taxon>
        <taxon>Pseudomonadota</taxon>
        <taxon>Gammaproteobacteria</taxon>
        <taxon>Lysobacterales</taxon>
        <taxon>Lysobacteraceae</taxon>
        <taxon>Pseudomarimonas</taxon>
    </lineage>
</organism>
<dbReference type="InterPro" id="IPR021812">
    <property type="entry name" value="DUF3391"/>
</dbReference>
<accession>A0AAW3ZIZ1</accession>
<dbReference type="PROSITE" id="PS51832">
    <property type="entry name" value="HD_GYP"/>
    <property type="match status" value="1"/>
</dbReference>
<evidence type="ECO:0000259" key="1">
    <source>
        <dbReference type="PROSITE" id="PS51832"/>
    </source>
</evidence>
<comment type="caution">
    <text evidence="2">The sequence shown here is derived from an EMBL/GenBank/DDBJ whole genome shotgun (WGS) entry which is preliminary data.</text>
</comment>
<keyword evidence="3" id="KW-1185">Reference proteome</keyword>
<dbReference type="PANTHER" id="PTHR43155">
    <property type="entry name" value="CYCLIC DI-GMP PHOSPHODIESTERASE PA4108-RELATED"/>
    <property type="match status" value="1"/>
</dbReference>
<dbReference type="Gene3D" id="1.10.3210.10">
    <property type="entry name" value="Hypothetical protein af1432"/>
    <property type="match status" value="1"/>
</dbReference>
<dbReference type="Proteomes" id="UP000613768">
    <property type="component" value="Unassembled WGS sequence"/>
</dbReference>
<protein>
    <submittedName>
        <fullName evidence="2">DUF3391 domain-containing protein</fullName>
    </submittedName>
</protein>
<dbReference type="InterPro" id="IPR037522">
    <property type="entry name" value="HD_GYP_dom"/>
</dbReference>
<dbReference type="SUPFAM" id="SSF109604">
    <property type="entry name" value="HD-domain/PDEase-like"/>
    <property type="match status" value="1"/>
</dbReference>
<sequence>MSQSTLPSIDPAQLCIGLFVCLDLGWMDHPFTFSSFKIKTDDQIATLRQLGLQRIQYDPARSSVAPLDPPAEEEVVAAAEAACDLPPIEHPADPGSDDGVAELDPLQREFEAVRQQFKLAAESLRSINRHLEFNPKQAQQEASAMVNGMIEQLLQSNDVKVHALQERLSEQTYFHSLNVAVLCLTLGRALELSVEELQALGMGAVFHDAGQTLLPSQLLNRSTPMNRAEQRLFESHCQEGLRLGQIMELPAAAMDILQHHHEMLDGSGYPEGLKGEQISKLVRIVAIVNHYDDLCNTTLAGAAVSPSEALSQMFAFKRNQLDDTLLRLFIRCLGVYPPGSIVALSNERIGMVLAVNQQSSLKPTLLIYDPSVPPESAPMLDLRQTPELKIVRAVKISLLPREVFQYLCPRQHVTYFFDPQRTEATQ</sequence>
<dbReference type="InterPro" id="IPR003607">
    <property type="entry name" value="HD/PDEase_dom"/>
</dbReference>
<feature type="domain" description="HD-GYP" evidence="1">
    <location>
        <begin position="150"/>
        <end position="345"/>
    </location>
</feature>
<evidence type="ECO:0000313" key="3">
    <source>
        <dbReference type="Proteomes" id="UP000613768"/>
    </source>
</evidence>
<dbReference type="PANTHER" id="PTHR43155:SF2">
    <property type="entry name" value="CYCLIC DI-GMP PHOSPHODIESTERASE PA4108"/>
    <property type="match status" value="1"/>
</dbReference>
<dbReference type="EMBL" id="JACYTR010000001">
    <property type="protein sequence ID" value="MBD8524286.1"/>
    <property type="molecule type" value="Genomic_DNA"/>
</dbReference>
<dbReference type="Pfam" id="PF11871">
    <property type="entry name" value="DUF3391"/>
    <property type="match status" value="1"/>
</dbReference>
<evidence type="ECO:0000313" key="2">
    <source>
        <dbReference type="EMBL" id="MBD8524286.1"/>
    </source>
</evidence>
<dbReference type="AlphaFoldDB" id="A0AAW3ZIZ1"/>
<gene>
    <name evidence="2" type="ORF">IFO71_00890</name>
</gene>
<proteinExistence type="predicted"/>
<dbReference type="GO" id="GO:0008081">
    <property type="term" value="F:phosphoric diester hydrolase activity"/>
    <property type="evidence" value="ECO:0007669"/>
    <property type="project" value="UniProtKB-ARBA"/>
</dbReference>
<reference evidence="2 3" key="1">
    <citation type="submission" date="2020-09" db="EMBL/GenBank/DDBJ databases">
        <title>Pseudoxanthomonas sp. CAU 1598 isolated from sand of Yaerae Beach.</title>
        <authorList>
            <person name="Kim W."/>
        </authorList>
    </citation>
    <scope>NUCLEOTIDE SEQUENCE [LARGE SCALE GENOMIC DNA]</scope>
    <source>
        <strain evidence="2 3">CAU 1598</strain>
    </source>
</reference>
<dbReference type="CDD" id="cd00077">
    <property type="entry name" value="HDc"/>
    <property type="match status" value="1"/>
</dbReference>
<dbReference type="Pfam" id="PF13487">
    <property type="entry name" value="HD_5"/>
    <property type="match status" value="1"/>
</dbReference>
<name>A0AAW3ZIZ1_9GAMM</name>